<evidence type="ECO:0000259" key="1">
    <source>
        <dbReference type="Pfam" id="PF13649"/>
    </source>
</evidence>
<dbReference type="SUPFAM" id="SSF53335">
    <property type="entry name" value="S-adenosyl-L-methionine-dependent methyltransferases"/>
    <property type="match status" value="1"/>
</dbReference>
<protein>
    <recommendedName>
        <fullName evidence="1">Methyltransferase domain-containing protein</fullName>
    </recommendedName>
</protein>
<dbReference type="GO" id="GO:0008168">
    <property type="term" value="F:methyltransferase activity"/>
    <property type="evidence" value="ECO:0007669"/>
    <property type="project" value="TreeGrafter"/>
</dbReference>
<sequence>MSVAYWRARAREHGPRAVISLDHPADADLGAVTAGHRGALLPLLAALLRGGEGLVCDLGCGTGRFTADLAELAGGRAIGVDPVPELLALALPGPRVDFRLLGDDGRIPLDEDEAGVVFTSLVLGGLVAPGALAATAAEVRRVLAPGGLLFLAESVSAGPGPPHWRPRTAQDYRAAFPWAALEEVASFDDAGDHVAVLAGRAGA</sequence>
<dbReference type="AlphaFoldDB" id="A0A6J4RS16"/>
<dbReference type="Pfam" id="PF13649">
    <property type="entry name" value="Methyltransf_25"/>
    <property type="match status" value="1"/>
</dbReference>
<feature type="domain" description="Methyltransferase" evidence="1">
    <location>
        <begin position="55"/>
        <end position="147"/>
    </location>
</feature>
<dbReference type="PANTHER" id="PTHR42912">
    <property type="entry name" value="METHYLTRANSFERASE"/>
    <property type="match status" value="1"/>
</dbReference>
<dbReference type="CDD" id="cd02440">
    <property type="entry name" value="AdoMet_MTases"/>
    <property type="match status" value="1"/>
</dbReference>
<accession>A0A6J4RS16</accession>
<dbReference type="InterPro" id="IPR041698">
    <property type="entry name" value="Methyltransf_25"/>
</dbReference>
<proteinExistence type="predicted"/>
<reference evidence="2" key="1">
    <citation type="submission" date="2020-02" db="EMBL/GenBank/DDBJ databases">
        <authorList>
            <person name="Meier V. D."/>
        </authorList>
    </citation>
    <scope>NUCLEOTIDE SEQUENCE</scope>
    <source>
        <strain evidence="2">AVDCRST_MAG13</strain>
    </source>
</reference>
<dbReference type="PANTHER" id="PTHR42912:SF93">
    <property type="entry name" value="N6-ADENOSINE-METHYLTRANSFERASE TMT1A"/>
    <property type="match status" value="1"/>
</dbReference>
<gene>
    <name evidence="2" type="ORF">AVDCRST_MAG13-957</name>
</gene>
<dbReference type="Gene3D" id="3.40.50.150">
    <property type="entry name" value="Vaccinia Virus protein VP39"/>
    <property type="match status" value="1"/>
</dbReference>
<name>A0A6J4RS16_9ACTN</name>
<evidence type="ECO:0000313" key="2">
    <source>
        <dbReference type="EMBL" id="CAA9477667.1"/>
    </source>
</evidence>
<dbReference type="InterPro" id="IPR050508">
    <property type="entry name" value="Methyltransf_Superfamily"/>
</dbReference>
<organism evidence="2">
    <name type="scientific">uncultured Solirubrobacteraceae bacterium</name>
    <dbReference type="NCBI Taxonomy" id="1162706"/>
    <lineage>
        <taxon>Bacteria</taxon>
        <taxon>Bacillati</taxon>
        <taxon>Actinomycetota</taxon>
        <taxon>Thermoleophilia</taxon>
        <taxon>Solirubrobacterales</taxon>
        <taxon>Solirubrobacteraceae</taxon>
        <taxon>environmental samples</taxon>
    </lineage>
</organism>
<dbReference type="EMBL" id="CADCVO010000146">
    <property type="protein sequence ID" value="CAA9477667.1"/>
    <property type="molecule type" value="Genomic_DNA"/>
</dbReference>
<dbReference type="InterPro" id="IPR029063">
    <property type="entry name" value="SAM-dependent_MTases_sf"/>
</dbReference>